<dbReference type="PANTHER" id="PTHR24286">
    <property type="entry name" value="CYTOCHROME P450 26"/>
    <property type="match status" value="1"/>
</dbReference>
<keyword evidence="5" id="KW-1185">Reference proteome</keyword>
<evidence type="ECO:0000256" key="3">
    <source>
        <dbReference type="SAM" id="MobiDB-lite"/>
    </source>
</evidence>
<name>A0AA35ZQV5_LACSI</name>
<dbReference type="GO" id="GO:0005506">
    <property type="term" value="F:iron ion binding"/>
    <property type="evidence" value="ECO:0007669"/>
    <property type="project" value="InterPro"/>
</dbReference>
<keyword evidence="1" id="KW-0479">Metal-binding</keyword>
<gene>
    <name evidence="4" type="ORF">LSALG_LOCUS36046</name>
</gene>
<proteinExistence type="predicted"/>
<evidence type="ECO:0000313" key="4">
    <source>
        <dbReference type="EMBL" id="CAI9297218.1"/>
    </source>
</evidence>
<evidence type="ECO:0000256" key="1">
    <source>
        <dbReference type="ARBA" id="ARBA00022723"/>
    </source>
</evidence>
<dbReference type="Pfam" id="PF00067">
    <property type="entry name" value="p450"/>
    <property type="match status" value="1"/>
</dbReference>
<dbReference type="GO" id="GO:0016705">
    <property type="term" value="F:oxidoreductase activity, acting on paired donors, with incorporation or reduction of molecular oxygen"/>
    <property type="evidence" value="ECO:0007669"/>
    <property type="project" value="InterPro"/>
</dbReference>
<dbReference type="SUPFAM" id="SSF48264">
    <property type="entry name" value="Cytochrome P450"/>
    <property type="match status" value="1"/>
</dbReference>
<feature type="region of interest" description="Disordered" evidence="3">
    <location>
        <begin position="1"/>
        <end position="43"/>
    </location>
</feature>
<dbReference type="GO" id="GO:0016125">
    <property type="term" value="P:sterol metabolic process"/>
    <property type="evidence" value="ECO:0007669"/>
    <property type="project" value="TreeGrafter"/>
</dbReference>
<dbReference type="InterPro" id="IPR001128">
    <property type="entry name" value="Cyt_P450"/>
</dbReference>
<dbReference type="Gene3D" id="1.10.630.10">
    <property type="entry name" value="Cytochrome P450"/>
    <property type="match status" value="1"/>
</dbReference>
<dbReference type="GO" id="GO:0016132">
    <property type="term" value="P:brassinosteroid biosynthetic process"/>
    <property type="evidence" value="ECO:0007669"/>
    <property type="project" value="TreeGrafter"/>
</dbReference>
<evidence type="ECO:0000313" key="5">
    <source>
        <dbReference type="Proteomes" id="UP001177003"/>
    </source>
</evidence>
<feature type="compositionally biased region" description="Pro residues" evidence="3">
    <location>
        <begin position="1"/>
        <end position="11"/>
    </location>
</feature>
<dbReference type="GO" id="GO:0020037">
    <property type="term" value="F:heme binding"/>
    <property type="evidence" value="ECO:0007669"/>
    <property type="project" value="InterPro"/>
</dbReference>
<keyword evidence="2" id="KW-0408">Iron</keyword>
<dbReference type="PANTHER" id="PTHR24286:SF28">
    <property type="entry name" value="ABSCISIC ACID 8'-HYDROXYLASE 3-LIKE"/>
    <property type="match status" value="1"/>
</dbReference>
<reference evidence="4" key="1">
    <citation type="submission" date="2023-04" db="EMBL/GenBank/DDBJ databases">
        <authorList>
            <person name="Vijverberg K."/>
            <person name="Xiong W."/>
            <person name="Schranz E."/>
        </authorList>
    </citation>
    <scope>NUCLEOTIDE SEQUENCE</scope>
</reference>
<dbReference type="GO" id="GO:0010268">
    <property type="term" value="P:brassinosteroid homeostasis"/>
    <property type="evidence" value="ECO:0007669"/>
    <property type="project" value="TreeGrafter"/>
</dbReference>
<protein>
    <submittedName>
        <fullName evidence="4">Uncharacterized protein</fullName>
    </submittedName>
</protein>
<organism evidence="4 5">
    <name type="scientific">Lactuca saligna</name>
    <name type="common">Willowleaf lettuce</name>
    <dbReference type="NCBI Taxonomy" id="75948"/>
    <lineage>
        <taxon>Eukaryota</taxon>
        <taxon>Viridiplantae</taxon>
        <taxon>Streptophyta</taxon>
        <taxon>Embryophyta</taxon>
        <taxon>Tracheophyta</taxon>
        <taxon>Spermatophyta</taxon>
        <taxon>Magnoliopsida</taxon>
        <taxon>eudicotyledons</taxon>
        <taxon>Gunneridae</taxon>
        <taxon>Pentapetalae</taxon>
        <taxon>asterids</taxon>
        <taxon>campanulids</taxon>
        <taxon>Asterales</taxon>
        <taxon>Asteraceae</taxon>
        <taxon>Cichorioideae</taxon>
        <taxon>Cichorieae</taxon>
        <taxon>Lactucinae</taxon>
        <taxon>Lactuca</taxon>
    </lineage>
</organism>
<dbReference type="Proteomes" id="UP001177003">
    <property type="component" value="Chromosome 8"/>
</dbReference>
<evidence type="ECO:0000256" key="2">
    <source>
        <dbReference type="ARBA" id="ARBA00023004"/>
    </source>
</evidence>
<dbReference type="GO" id="GO:0004497">
    <property type="term" value="F:monooxygenase activity"/>
    <property type="evidence" value="ECO:0007669"/>
    <property type="project" value="InterPro"/>
</dbReference>
<dbReference type="AlphaFoldDB" id="A0AA35ZQV5"/>
<accession>A0AA35ZQV5</accession>
<dbReference type="InterPro" id="IPR036396">
    <property type="entry name" value="Cyt_P450_sf"/>
</dbReference>
<feature type="compositionally biased region" description="Pro residues" evidence="3">
    <location>
        <begin position="26"/>
        <end position="40"/>
    </location>
</feature>
<sequence>MKMIPPLPFVPRRPSSPSTRCRHHPSPPSSPSSPAHPPSLPLCSILPQKGKTLVHFKGTAFYHGTKARNGMFEMLDTIIARRRNGSDMQQDFLGSLIIKHVKEGSEGEDDDEKLTDAQMKDNVLTQRITGHDTTTPPLHVENQATLDQLKEEHMEIWSKRKSGSTLTWSEVNNMPYTEKVEPKCIVINKSKVGIMVKS</sequence>
<dbReference type="EMBL" id="OX465084">
    <property type="protein sequence ID" value="CAI9297218.1"/>
    <property type="molecule type" value="Genomic_DNA"/>
</dbReference>